<proteinExistence type="predicted"/>
<dbReference type="RefSeq" id="WP_101767716.1">
    <property type="nucleotide sequence ID" value="NZ_BPPU01000002.1"/>
</dbReference>
<accession>A0A2N4UVJ6</accession>
<dbReference type="GeneID" id="69964772"/>
<gene>
    <name evidence="2" type="ORF">CIK00_04420</name>
</gene>
<reference evidence="2 3" key="1">
    <citation type="journal article" date="2018" name="Syst. Appl. Microbiol.">
        <title>Photobacterium carnosum sp. nov., isolated from spoiled modified atmosphere packaged poultry meat.</title>
        <authorList>
            <person name="Hilgarth M."/>
            <person name="Fuertes S."/>
            <person name="Ehrmann M."/>
            <person name="Vogel R.F."/>
        </authorList>
    </citation>
    <scope>NUCLEOTIDE SEQUENCE [LARGE SCALE GENOMIC DNA]</scope>
    <source>
        <strain evidence="2 3">TMW 2.2021</strain>
    </source>
</reference>
<dbReference type="OrthoDB" id="5625523at2"/>
<keyword evidence="1" id="KW-0175">Coiled coil</keyword>
<evidence type="ECO:0000256" key="1">
    <source>
        <dbReference type="SAM" id="Coils"/>
    </source>
</evidence>
<dbReference type="EMBL" id="NPIB01000003">
    <property type="protein sequence ID" value="PLC59044.1"/>
    <property type="molecule type" value="Genomic_DNA"/>
</dbReference>
<dbReference type="Proteomes" id="UP000234420">
    <property type="component" value="Unassembled WGS sequence"/>
</dbReference>
<dbReference type="InterPro" id="IPR014991">
    <property type="entry name" value="DUF1840"/>
</dbReference>
<feature type="coiled-coil region" evidence="1">
    <location>
        <begin position="39"/>
        <end position="66"/>
    </location>
</feature>
<keyword evidence="3" id="KW-1185">Reference proteome</keyword>
<sequence>MLVTFSSKSHNNVTMFGDIAQSLITMMEFTTEIPGAITAEDVGSALANLEKNLTVAKQQQVLAQNTQQVVDVDNDDNEKEVKISIVVRAIPLIDLLKTAISVKSYVMWK</sequence>
<protein>
    <recommendedName>
        <fullName evidence="4">DUF1840 domain-containing protein</fullName>
    </recommendedName>
</protein>
<dbReference type="AlphaFoldDB" id="A0A2N4UVJ6"/>
<evidence type="ECO:0008006" key="4">
    <source>
        <dbReference type="Google" id="ProtNLM"/>
    </source>
</evidence>
<evidence type="ECO:0000313" key="2">
    <source>
        <dbReference type="EMBL" id="PLC59044.1"/>
    </source>
</evidence>
<name>A0A2N4UVJ6_9GAMM</name>
<organism evidence="2 3">
    <name type="scientific">Photobacterium carnosum</name>
    <dbReference type="NCBI Taxonomy" id="2023717"/>
    <lineage>
        <taxon>Bacteria</taxon>
        <taxon>Pseudomonadati</taxon>
        <taxon>Pseudomonadota</taxon>
        <taxon>Gammaproteobacteria</taxon>
        <taxon>Vibrionales</taxon>
        <taxon>Vibrionaceae</taxon>
        <taxon>Photobacterium</taxon>
    </lineage>
</organism>
<dbReference type="Pfam" id="PF08895">
    <property type="entry name" value="DUF1840"/>
    <property type="match status" value="1"/>
</dbReference>
<comment type="caution">
    <text evidence="2">The sequence shown here is derived from an EMBL/GenBank/DDBJ whole genome shotgun (WGS) entry which is preliminary data.</text>
</comment>
<evidence type="ECO:0000313" key="3">
    <source>
        <dbReference type="Proteomes" id="UP000234420"/>
    </source>
</evidence>